<evidence type="ECO:0000313" key="1">
    <source>
        <dbReference type="EMBL" id="VAV95531.1"/>
    </source>
</evidence>
<organism evidence="1">
    <name type="scientific">hydrothermal vent metagenome</name>
    <dbReference type="NCBI Taxonomy" id="652676"/>
    <lineage>
        <taxon>unclassified sequences</taxon>
        <taxon>metagenomes</taxon>
        <taxon>ecological metagenomes</taxon>
    </lineage>
</organism>
<name>A0A3B0RWU4_9ZZZZ</name>
<accession>A0A3B0RWU4</accession>
<dbReference type="AlphaFoldDB" id="A0A3B0RWU4"/>
<gene>
    <name evidence="1" type="ORF">MNBD_ACTINO02-2762</name>
</gene>
<protein>
    <submittedName>
        <fullName evidence="1">Uncharacterized protein</fullName>
    </submittedName>
</protein>
<sequence length="54" mass="5516">SSPNFRSGVTVLSRALRGLDRPSKGATTLGVNFVVGADAARARSVLQALAVTFG</sequence>
<feature type="non-terminal residue" evidence="1">
    <location>
        <position position="1"/>
    </location>
</feature>
<dbReference type="EMBL" id="UOEK01000079">
    <property type="protein sequence ID" value="VAV95531.1"/>
    <property type="molecule type" value="Genomic_DNA"/>
</dbReference>
<reference evidence="1" key="1">
    <citation type="submission" date="2018-06" db="EMBL/GenBank/DDBJ databases">
        <authorList>
            <person name="Zhirakovskaya E."/>
        </authorList>
    </citation>
    <scope>NUCLEOTIDE SEQUENCE</scope>
</reference>
<proteinExistence type="predicted"/>